<protein>
    <recommendedName>
        <fullName evidence="4">ABC-2 family transporter protein</fullName>
    </recommendedName>
</protein>
<keyword evidence="3" id="KW-1185">Reference proteome</keyword>
<evidence type="ECO:0000256" key="1">
    <source>
        <dbReference type="SAM" id="Phobius"/>
    </source>
</evidence>
<feature type="transmembrane region" description="Helical" evidence="1">
    <location>
        <begin position="150"/>
        <end position="183"/>
    </location>
</feature>
<dbReference type="Proteomes" id="UP000199662">
    <property type="component" value="Unassembled WGS sequence"/>
</dbReference>
<feature type="transmembrane region" description="Helical" evidence="1">
    <location>
        <begin position="111"/>
        <end position="129"/>
    </location>
</feature>
<organism evidence="2 3">
    <name type="scientific">Propionispira arboris</name>
    <dbReference type="NCBI Taxonomy" id="84035"/>
    <lineage>
        <taxon>Bacteria</taxon>
        <taxon>Bacillati</taxon>
        <taxon>Bacillota</taxon>
        <taxon>Negativicutes</taxon>
        <taxon>Selenomonadales</taxon>
        <taxon>Selenomonadaceae</taxon>
        <taxon>Propionispira</taxon>
    </lineage>
</organism>
<feature type="transmembrane region" description="Helical" evidence="1">
    <location>
        <begin position="253"/>
        <end position="269"/>
    </location>
</feature>
<dbReference type="RefSeq" id="WP_091835392.1">
    <property type="nucleotide sequence ID" value="NZ_FNZK01000026.1"/>
</dbReference>
<feature type="transmembrane region" description="Helical" evidence="1">
    <location>
        <begin position="216"/>
        <end position="233"/>
    </location>
</feature>
<evidence type="ECO:0000313" key="2">
    <source>
        <dbReference type="EMBL" id="SEJ93625.1"/>
    </source>
</evidence>
<keyword evidence="1" id="KW-0472">Membrane</keyword>
<feature type="transmembrane region" description="Helical" evidence="1">
    <location>
        <begin position="87"/>
        <end position="105"/>
    </location>
</feature>
<keyword evidence="1" id="KW-0812">Transmembrane</keyword>
<sequence length="277" mass="31555">MDEHRDILKEIGRETDEEWLSVLDKLSSYTVAKPSALMTEELVRRLKDVVLQEKIPETIENSFFKKSQIETPHPTIGHLFKAQMRILTWKFIIVTSILLFGGIGLTKGDGSLLFLINGAPILASLTLLYEHRSKFYKMEEMEAACPFSPAYVAAARILVTLMYTGLLCFVATVLIDASAFAMFTGKKILLGNMILAWLVPMVFFLGITLVLSLRAGIGYGSFATYILWLIQLMCEQNKYFKGFEYQWLQEMPLLFLCIGILMILLYIRYSNRVKCVC</sequence>
<dbReference type="EMBL" id="FNZK01000026">
    <property type="protein sequence ID" value="SEJ93625.1"/>
    <property type="molecule type" value="Genomic_DNA"/>
</dbReference>
<gene>
    <name evidence="2" type="ORF">SAMN05660742_12620</name>
</gene>
<reference evidence="2 3" key="1">
    <citation type="submission" date="2016-10" db="EMBL/GenBank/DDBJ databases">
        <authorList>
            <person name="de Groot N.N."/>
        </authorList>
    </citation>
    <scope>NUCLEOTIDE SEQUENCE [LARGE SCALE GENOMIC DNA]</scope>
    <source>
        <strain evidence="2 3">DSM 2179</strain>
    </source>
</reference>
<evidence type="ECO:0000313" key="3">
    <source>
        <dbReference type="Proteomes" id="UP000199662"/>
    </source>
</evidence>
<feature type="transmembrane region" description="Helical" evidence="1">
    <location>
        <begin position="189"/>
        <end position="211"/>
    </location>
</feature>
<keyword evidence="1" id="KW-1133">Transmembrane helix</keyword>
<name>A0A1H7D616_9FIRM</name>
<dbReference type="AlphaFoldDB" id="A0A1H7D616"/>
<evidence type="ECO:0008006" key="4">
    <source>
        <dbReference type="Google" id="ProtNLM"/>
    </source>
</evidence>
<accession>A0A1H7D616</accession>
<dbReference type="STRING" id="84035.SAMN05660742_12620"/>
<proteinExistence type="predicted"/>